<sequence>MNSHRSRYLLSKTTGTDMFFVTALLAFYFLGGAWTCILQELHNWLGTDVQTSWHRRREYAHLIRSIFEGLGRQAQIQIAYHAGMQLQVSLY</sequence>
<gene>
    <name evidence="1" type="ORF">BOTBODRAFT_254088</name>
</gene>
<evidence type="ECO:0000313" key="1">
    <source>
        <dbReference type="EMBL" id="KDQ06419.1"/>
    </source>
</evidence>
<dbReference type="EMBL" id="KL198137">
    <property type="protein sequence ID" value="KDQ06419.1"/>
    <property type="molecule type" value="Genomic_DNA"/>
</dbReference>
<proteinExistence type="predicted"/>
<evidence type="ECO:0000313" key="2">
    <source>
        <dbReference type="Proteomes" id="UP000027195"/>
    </source>
</evidence>
<keyword evidence="2" id="KW-1185">Reference proteome</keyword>
<name>A0A067LTM5_BOTB1</name>
<accession>A0A067LTM5</accession>
<dbReference type="AlphaFoldDB" id="A0A067LTM5"/>
<protein>
    <submittedName>
        <fullName evidence="1">Uncharacterized protein</fullName>
    </submittedName>
</protein>
<dbReference type="Proteomes" id="UP000027195">
    <property type="component" value="Unassembled WGS sequence"/>
</dbReference>
<dbReference type="HOGENOM" id="CLU_2426713_0_0_1"/>
<reference evidence="2" key="1">
    <citation type="journal article" date="2014" name="Proc. Natl. Acad. Sci. U.S.A.">
        <title>Extensive sampling of basidiomycete genomes demonstrates inadequacy of the white-rot/brown-rot paradigm for wood decay fungi.</title>
        <authorList>
            <person name="Riley R."/>
            <person name="Salamov A.A."/>
            <person name="Brown D.W."/>
            <person name="Nagy L.G."/>
            <person name="Floudas D."/>
            <person name="Held B.W."/>
            <person name="Levasseur A."/>
            <person name="Lombard V."/>
            <person name="Morin E."/>
            <person name="Otillar R."/>
            <person name="Lindquist E.A."/>
            <person name="Sun H."/>
            <person name="LaButti K.M."/>
            <person name="Schmutz J."/>
            <person name="Jabbour D."/>
            <person name="Luo H."/>
            <person name="Baker S.E."/>
            <person name="Pisabarro A.G."/>
            <person name="Walton J.D."/>
            <person name="Blanchette R.A."/>
            <person name="Henrissat B."/>
            <person name="Martin F."/>
            <person name="Cullen D."/>
            <person name="Hibbett D.S."/>
            <person name="Grigoriev I.V."/>
        </authorList>
    </citation>
    <scope>NUCLEOTIDE SEQUENCE [LARGE SCALE GENOMIC DNA]</scope>
    <source>
        <strain evidence="2">FD-172 SS1</strain>
    </source>
</reference>
<organism evidence="1 2">
    <name type="scientific">Botryobasidium botryosum (strain FD-172 SS1)</name>
    <dbReference type="NCBI Taxonomy" id="930990"/>
    <lineage>
        <taxon>Eukaryota</taxon>
        <taxon>Fungi</taxon>
        <taxon>Dikarya</taxon>
        <taxon>Basidiomycota</taxon>
        <taxon>Agaricomycotina</taxon>
        <taxon>Agaricomycetes</taxon>
        <taxon>Cantharellales</taxon>
        <taxon>Botryobasidiaceae</taxon>
        <taxon>Botryobasidium</taxon>
    </lineage>
</organism>
<dbReference type="InParanoid" id="A0A067LTM5"/>